<sequence>MTVKAEEMLSGTKCEAAERTMLRGGRRRTADRGLTKEQENAMKRLKIDRADLKRPARISRRIWKRSEAEEKRDDDDDGGATIWIGHLLFTQNCLNVTALKKLIKRELIDGV</sequence>
<protein>
    <submittedName>
        <fullName evidence="2 4">Uncharacterized protein</fullName>
    </submittedName>
</protein>
<proteinExistence type="predicted"/>
<feature type="region of interest" description="Disordered" evidence="1">
    <location>
        <begin position="1"/>
        <end position="35"/>
    </location>
</feature>
<name>A0A0N4Y2L2_NIPBR</name>
<evidence type="ECO:0000256" key="1">
    <source>
        <dbReference type="SAM" id="MobiDB-lite"/>
    </source>
</evidence>
<organism evidence="4">
    <name type="scientific">Nippostrongylus brasiliensis</name>
    <name type="common">Rat hookworm</name>
    <dbReference type="NCBI Taxonomy" id="27835"/>
    <lineage>
        <taxon>Eukaryota</taxon>
        <taxon>Metazoa</taxon>
        <taxon>Ecdysozoa</taxon>
        <taxon>Nematoda</taxon>
        <taxon>Chromadorea</taxon>
        <taxon>Rhabditida</taxon>
        <taxon>Rhabditina</taxon>
        <taxon>Rhabditomorpha</taxon>
        <taxon>Strongyloidea</taxon>
        <taxon>Heligmosomidae</taxon>
        <taxon>Nippostrongylus</taxon>
    </lineage>
</organism>
<accession>A0A0N4Y2L2</accession>
<keyword evidence="3" id="KW-1185">Reference proteome</keyword>
<dbReference type="EMBL" id="UYSL01020231">
    <property type="protein sequence ID" value="VDL73557.1"/>
    <property type="molecule type" value="Genomic_DNA"/>
</dbReference>
<dbReference type="Proteomes" id="UP000271162">
    <property type="component" value="Unassembled WGS sequence"/>
</dbReference>
<dbReference type="AlphaFoldDB" id="A0A0N4Y2L2"/>
<gene>
    <name evidence="2" type="ORF">NBR_LOCUS9968</name>
</gene>
<evidence type="ECO:0000313" key="2">
    <source>
        <dbReference type="EMBL" id="VDL73557.1"/>
    </source>
</evidence>
<dbReference type="WBParaSite" id="NBR_0000996701-mRNA-1">
    <property type="protein sequence ID" value="NBR_0000996701-mRNA-1"/>
    <property type="gene ID" value="NBR_0000996701"/>
</dbReference>
<reference evidence="2 3" key="2">
    <citation type="submission" date="2018-11" db="EMBL/GenBank/DDBJ databases">
        <authorList>
            <consortium name="Pathogen Informatics"/>
        </authorList>
    </citation>
    <scope>NUCLEOTIDE SEQUENCE [LARGE SCALE GENOMIC DNA]</scope>
</reference>
<reference evidence="4" key="1">
    <citation type="submission" date="2017-02" db="UniProtKB">
        <authorList>
            <consortium name="WormBaseParasite"/>
        </authorList>
    </citation>
    <scope>IDENTIFICATION</scope>
</reference>
<evidence type="ECO:0000313" key="3">
    <source>
        <dbReference type="Proteomes" id="UP000271162"/>
    </source>
</evidence>
<evidence type="ECO:0000313" key="4">
    <source>
        <dbReference type="WBParaSite" id="NBR_0000996701-mRNA-1"/>
    </source>
</evidence>